<keyword evidence="2" id="KW-0238">DNA-binding</keyword>
<dbReference type="STRING" id="1776384.GCA_900086585_01024"/>
<dbReference type="PANTHER" id="PTHR42756">
    <property type="entry name" value="TRANSCRIPTIONAL REGULATOR, MARR"/>
    <property type="match status" value="1"/>
</dbReference>
<dbReference type="GO" id="GO:0003700">
    <property type="term" value="F:DNA-binding transcription factor activity"/>
    <property type="evidence" value="ECO:0007669"/>
    <property type="project" value="InterPro"/>
</dbReference>
<evidence type="ECO:0000256" key="2">
    <source>
        <dbReference type="ARBA" id="ARBA00023125"/>
    </source>
</evidence>
<dbReference type="RefSeq" id="WP_067534638.1">
    <property type="nucleotide sequence ID" value="NZ_AP025567.1"/>
</dbReference>
<dbReference type="PROSITE" id="PS50995">
    <property type="entry name" value="HTH_MARR_2"/>
    <property type="match status" value="1"/>
</dbReference>
<dbReference type="EMBL" id="QRMS01000003">
    <property type="protein sequence ID" value="RHJ87464.1"/>
    <property type="molecule type" value="Genomic_DNA"/>
</dbReference>
<dbReference type="PROSITE" id="PS01117">
    <property type="entry name" value="HTH_MARR_1"/>
    <property type="match status" value="1"/>
</dbReference>
<evidence type="ECO:0000256" key="3">
    <source>
        <dbReference type="ARBA" id="ARBA00023163"/>
    </source>
</evidence>
<dbReference type="AlphaFoldDB" id="A0A415E1N9"/>
<comment type="caution">
    <text evidence="6">The sequence shown here is derived from an EMBL/GenBank/DDBJ whole genome shotgun (WGS) entry which is preliminary data.</text>
</comment>
<evidence type="ECO:0000313" key="7">
    <source>
        <dbReference type="Proteomes" id="UP000284841"/>
    </source>
</evidence>
<accession>A0A415E1N9</accession>
<keyword evidence="1" id="KW-0805">Transcription regulation</keyword>
<name>A0A415E1N9_9FIRM</name>
<evidence type="ECO:0000256" key="4">
    <source>
        <dbReference type="SAM" id="MobiDB-lite"/>
    </source>
</evidence>
<sequence>MRNTKEIVYERLIKLQHLLHRQQMQKFGGMRGSKNPRRGQGRVLSILKMKPEISQKELTYLLDMSKQALAELLAKLERNGYIIREPSAEDRRVSNVKITPEGMKAAEGMSEDPQDMVGLLDCLNEEELEAFGEYLARILACFEERFMNKEAFAERRKAFEAFSHEQPHRRGRGGFPSDGRPLGYGINHEEEEGGED</sequence>
<dbReference type="InterPro" id="IPR036390">
    <property type="entry name" value="WH_DNA-bd_sf"/>
</dbReference>
<dbReference type="InterPro" id="IPR036388">
    <property type="entry name" value="WH-like_DNA-bd_sf"/>
</dbReference>
<keyword evidence="7" id="KW-1185">Reference proteome</keyword>
<gene>
    <name evidence="6" type="ORF">DW099_12260</name>
</gene>
<organism evidence="6 7">
    <name type="scientific">Emergencia timonensis</name>
    <dbReference type="NCBI Taxonomy" id="1776384"/>
    <lineage>
        <taxon>Bacteria</taxon>
        <taxon>Bacillati</taxon>
        <taxon>Bacillota</taxon>
        <taxon>Clostridia</taxon>
        <taxon>Peptostreptococcales</taxon>
        <taxon>Anaerovoracaceae</taxon>
        <taxon>Emergencia</taxon>
    </lineage>
</organism>
<dbReference type="SMART" id="SM00347">
    <property type="entry name" value="HTH_MARR"/>
    <property type="match status" value="1"/>
</dbReference>
<evidence type="ECO:0000259" key="5">
    <source>
        <dbReference type="PROSITE" id="PS50995"/>
    </source>
</evidence>
<dbReference type="Gene3D" id="1.10.10.10">
    <property type="entry name" value="Winged helix-like DNA-binding domain superfamily/Winged helix DNA-binding domain"/>
    <property type="match status" value="1"/>
</dbReference>
<dbReference type="GeneID" id="83003412"/>
<feature type="region of interest" description="Disordered" evidence="4">
    <location>
        <begin position="162"/>
        <end position="196"/>
    </location>
</feature>
<protein>
    <submittedName>
        <fullName evidence="6">MarR family transcriptional regulator</fullName>
    </submittedName>
</protein>
<dbReference type="SUPFAM" id="SSF46785">
    <property type="entry name" value="Winged helix' DNA-binding domain"/>
    <property type="match status" value="1"/>
</dbReference>
<proteinExistence type="predicted"/>
<evidence type="ECO:0000313" key="6">
    <source>
        <dbReference type="EMBL" id="RHJ87464.1"/>
    </source>
</evidence>
<dbReference type="Proteomes" id="UP000284841">
    <property type="component" value="Unassembled WGS sequence"/>
</dbReference>
<evidence type="ECO:0000256" key="1">
    <source>
        <dbReference type="ARBA" id="ARBA00023015"/>
    </source>
</evidence>
<dbReference type="GO" id="GO:0003677">
    <property type="term" value="F:DNA binding"/>
    <property type="evidence" value="ECO:0007669"/>
    <property type="project" value="UniProtKB-KW"/>
</dbReference>
<dbReference type="InterPro" id="IPR023187">
    <property type="entry name" value="Tscrpt_reg_MarR-type_CS"/>
</dbReference>
<keyword evidence="3" id="KW-0804">Transcription</keyword>
<dbReference type="OrthoDB" id="3254893at2"/>
<dbReference type="PRINTS" id="PR00598">
    <property type="entry name" value="HTHMARR"/>
</dbReference>
<dbReference type="PANTHER" id="PTHR42756:SF1">
    <property type="entry name" value="TRANSCRIPTIONAL REPRESSOR OF EMRAB OPERON"/>
    <property type="match status" value="1"/>
</dbReference>
<dbReference type="InterPro" id="IPR000835">
    <property type="entry name" value="HTH_MarR-typ"/>
</dbReference>
<dbReference type="Pfam" id="PF12802">
    <property type="entry name" value="MarR_2"/>
    <property type="match status" value="1"/>
</dbReference>
<reference evidence="6 7" key="1">
    <citation type="submission" date="2018-08" db="EMBL/GenBank/DDBJ databases">
        <title>A genome reference for cultivated species of the human gut microbiota.</title>
        <authorList>
            <person name="Zou Y."/>
            <person name="Xue W."/>
            <person name="Luo G."/>
        </authorList>
    </citation>
    <scope>NUCLEOTIDE SEQUENCE [LARGE SCALE GENOMIC DNA]</scope>
    <source>
        <strain evidence="6 7">AM07-24</strain>
    </source>
</reference>
<feature type="domain" description="HTH marR-type" evidence="5">
    <location>
        <begin position="5"/>
        <end position="140"/>
    </location>
</feature>